<dbReference type="EC" id="3.1.3.48" evidence="4"/>
<keyword evidence="19" id="KW-1133">Transmembrane helix</keyword>
<feature type="compositionally biased region" description="Polar residues" evidence="18">
    <location>
        <begin position="728"/>
        <end position="737"/>
    </location>
</feature>
<dbReference type="InterPro" id="IPR000387">
    <property type="entry name" value="Tyr_Pase_dom"/>
</dbReference>
<keyword evidence="10" id="KW-0904">Protein phosphatase</keyword>
<feature type="domain" description="Homeobox" evidence="22">
    <location>
        <begin position="598"/>
        <end position="658"/>
    </location>
</feature>
<proteinExistence type="inferred from homology"/>
<evidence type="ECO:0000256" key="18">
    <source>
        <dbReference type="SAM" id="MobiDB-lite"/>
    </source>
</evidence>
<keyword evidence="15" id="KW-0131">Cell cycle</keyword>
<dbReference type="GO" id="GO:0004725">
    <property type="term" value="F:protein tyrosine phosphatase activity"/>
    <property type="evidence" value="ECO:0007669"/>
    <property type="project" value="UniProtKB-EC"/>
</dbReference>
<dbReference type="GO" id="GO:0005816">
    <property type="term" value="C:spindle pole body"/>
    <property type="evidence" value="ECO:0007669"/>
    <property type="project" value="UniProtKB-ARBA"/>
</dbReference>
<dbReference type="InterPro" id="IPR009057">
    <property type="entry name" value="Homeodomain-like_sf"/>
</dbReference>
<dbReference type="Gene3D" id="3.90.190.10">
    <property type="entry name" value="Protein tyrosine phosphatase superfamily"/>
    <property type="match status" value="2"/>
</dbReference>
<dbReference type="AlphaFoldDB" id="A0A0E9NDG9"/>
<evidence type="ECO:0000256" key="14">
    <source>
        <dbReference type="ARBA" id="ARBA00023254"/>
    </source>
</evidence>
<dbReference type="SMART" id="SM00195">
    <property type="entry name" value="DSPc"/>
    <property type="match status" value="1"/>
</dbReference>
<keyword evidence="14" id="KW-0469">Meiosis</keyword>
<dbReference type="GO" id="GO:0051301">
    <property type="term" value="P:cell division"/>
    <property type="evidence" value="ECO:0007669"/>
    <property type="project" value="UniProtKB-KW"/>
</dbReference>
<dbReference type="GO" id="GO:0003677">
    <property type="term" value="F:DNA binding"/>
    <property type="evidence" value="ECO:0007669"/>
    <property type="project" value="UniProtKB-UniRule"/>
</dbReference>
<dbReference type="PROSITE" id="PS50056">
    <property type="entry name" value="TYR_PHOSPHATASE_2"/>
    <property type="match status" value="1"/>
</dbReference>
<feature type="transmembrane region" description="Helical" evidence="19">
    <location>
        <begin position="834"/>
        <end position="857"/>
    </location>
</feature>
<evidence type="ECO:0000313" key="24">
    <source>
        <dbReference type="Proteomes" id="UP000033140"/>
    </source>
</evidence>
<dbReference type="InterPro" id="IPR029260">
    <property type="entry name" value="DSPn"/>
</dbReference>
<keyword evidence="13 16" id="KW-0539">Nucleus</keyword>
<keyword evidence="12 16" id="KW-0371">Homeobox</keyword>
<dbReference type="GO" id="GO:0005730">
    <property type="term" value="C:nucleolus"/>
    <property type="evidence" value="ECO:0007669"/>
    <property type="project" value="UniProtKB-ARBA"/>
</dbReference>
<feature type="region of interest" description="Disordered" evidence="18">
    <location>
        <begin position="717"/>
        <end position="804"/>
    </location>
</feature>
<comment type="caution">
    <text evidence="23">The sequence shown here is derived from an EMBL/GenBank/DDBJ whole genome shotgun (WGS) entry which is preliminary data.</text>
</comment>
<dbReference type="GO" id="GO:0033554">
    <property type="term" value="P:cellular response to stress"/>
    <property type="evidence" value="ECO:0007669"/>
    <property type="project" value="UniProtKB-ARBA"/>
</dbReference>
<evidence type="ECO:0000256" key="16">
    <source>
        <dbReference type="PROSITE-ProRule" id="PRU00108"/>
    </source>
</evidence>
<dbReference type="GO" id="GO:0032954">
    <property type="term" value="P:regulation of cytokinetic process"/>
    <property type="evidence" value="ECO:0007669"/>
    <property type="project" value="UniProtKB-ARBA"/>
</dbReference>
<reference evidence="23 24" key="1">
    <citation type="journal article" date="2011" name="J. Gen. Appl. Microbiol.">
        <title>Draft genome sequencing of the enigmatic yeast Saitoella complicata.</title>
        <authorList>
            <person name="Nishida H."/>
            <person name="Hamamoto M."/>
            <person name="Sugiyama J."/>
        </authorList>
    </citation>
    <scope>NUCLEOTIDE SEQUENCE [LARGE SCALE GENOMIC DNA]</scope>
    <source>
        <strain evidence="23 24">NRRL Y-17804</strain>
    </source>
</reference>
<reference evidence="23 24" key="3">
    <citation type="journal article" date="2015" name="Genome Announc.">
        <title>Draft Genome Sequence of the Archiascomycetous Yeast Saitoella complicata.</title>
        <authorList>
            <person name="Yamauchi K."/>
            <person name="Kondo S."/>
            <person name="Hamamoto M."/>
            <person name="Takahashi Y."/>
            <person name="Ogura Y."/>
            <person name="Hayashi T."/>
            <person name="Nishida H."/>
        </authorList>
    </citation>
    <scope>NUCLEOTIDE SEQUENCE [LARGE SCALE GENOMIC DNA]</scope>
    <source>
        <strain evidence="23 24">NRRL Y-17804</strain>
    </source>
</reference>
<name>A0A0E9NDG9_SAICN</name>
<protein>
    <recommendedName>
        <fullName evidence="4">protein-tyrosine-phosphatase</fullName>
        <ecNumber evidence="4">3.1.3.48</ecNumber>
    </recommendedName>
</protein>
<dbReference type="Pfam" id="PF14671">
    <property type="entry name" value="DSPn"/>
    <property type="match status" value="1"/>
</dbReference>
<evidence type="ECO:0000256" key="12">
    <source>
        <dbReference type="ARBA" id="ARBA00023155"/>
    </source>
</evidence>
<feature type="compositionally biased region" description="Low complexity" evidence="18">
    <location>
        <begin position="534"/>
        <end position="545"/>
    </location>
</feature>
<feature type="compositionally biased region" description="Low complexity" evidence="18">
    <location>
        <begin position="794"/>
        <end position="804"/>
    </location>
</feature>
<evidence type="ECO:0000259" key="22">
    <source>
        <dbReference type="PROSITE" id="PS50071"/>
    </source>
</evidence>
<evidence type="ECO:0000256" key="10">
    <source>
        <dbReference type="ARBA" id="ARBA00022912"/>
    </source>
</evidence>
<gene>
    <name evidence="23" type="ORF">G7K_1657-t1</name>
</gene>
<evidence type="ECO:0000256" key="17">
    <source>
        <dbReference type="RuleBase" id="RU000682"/>
    </source>
</evidence>
<dbReference type="InterPro" id="IPR016130">
    <property type="entry name" value="Tyr_Pase_AS"/>
</dbReference>
<dbReference type="PROSITE" id="PS00383">
    <property type="entry name" value="TYR_PHOSPHATASE_1"/>
    <property type="match status" value="1"/>
</dbReference>
<dbReference type="GO" id="GO:0000981">
    <property type="term" value="F:DNA-binding transcription factor activity, RNA polymerase II-specific"/>
    <property type="evidence" value="ECO:0007669"/>
    <property type="project" value="InterPro"/>
</dbReference>
<dbReference type="InterPro" id="IPR044506">
    <property type="entry name" value="CDC14_C"/>
</dbReference>
<evidence type="ECO:0000256" key="1">
    <source>
        <dbReference type="ARBA" id="ARBA00004123"/>
    </source>
</evidence>
<sequence length="912" mass="101726">MSDITDNYIEFIKEKLYLASFDVLPTGAYAPNLHYFTVDKALLYNAFHHDFGPFHLGHLYRFACLLHDILQDEETKDKILVLYSGADPRARANSAFLITAYMVIIQNWPPHLVLQPLAESATPFACFRDAGYSKSDFMLSIQDCIYGLWRAKEAGLIDIENFDLDEYERHERVEYGDFNWVSPKFVAFASPIQPGYAAGRAVRGSADQRTFNIVLDYFENHEVGLVVRLNKPLYDKREFEDRGIAHVDMYFDDGTVPELDMVKKFLILAEEMISNDKKIAVHCKAGLGRTGCLIGAYLIYKYAFTANEVIAYMRVCRPGMVVGPQQHWLHINQHHFRAWHYLGLEPKKAVSKAAIKGFATPPRNPLSDLNGTENAPPARVDNTPLPAPTPGQPRKYTARGTAGRIPSSITSQLMEAAKEEEEREAIENDKDAVTSSRSPVRRRVASAYAGVGMGDSPVRRESRRTSAETPRRVSAGRVTKPSTTSTTMALRGRGRYVKPRTVQPATTTRRALQVRSTKRIAKTRRLIAMSTTEAQSGASQPSSSPCPTPEDHYAMPQEVHYSMVTPAPVNPSYAFITNSSVNYSPTDPLRNAHIDDPALARRRRRRTSPRELEILEIAFRKCERPDKQTRMEIALQCDMDTRAVQVWFQNKRQSLRRRQQATAISNGTLPSTPAPNPGNRGRPANTLPTPSTLKRTPSLRLMQNSTGRAELTMFADSEETEDEHNNHPRSGSSQPQMPLTPLTEPRNGVMNVTQSTLKRKRAAPGDDEQGSVKRISTDRREKENIPPPPPFNRAASDASTGSGASKEVEDEVALTLAGMAGFVCRCDFFITSGLFIVSVQSLGFSVMDLGVLGFACFSCTYVTGMRYAVLCYAILDGMMTSLILAMSAETASVDRLAYLFCGFCDRGRRLSI</sequence>
<dbReference type="InterPro" id="IPR000340">
    <property type="entry name" value="Dual-sp_phosphatase_cat-dom"/>
</dbReference>
<dbReference type="STRING" id="698492.A0A0E9NDG9"/>
<keyword evidence="5" id="KW-0963">Cytoplasm</keyword>
<dbReference type="InterPro" id="IPR001356">
    <property type="entry name" value="HD"/>
</dbReference>
<accession>A0A0E9NDG9</accession>
<dbReference type="SMART" id="SM00404">
    <property type="entry name" value="PTPc_motif"/>
    <property type="match status" value="1"/>
</dbReference>
<evidence type="ECO:0000256" key="8">
    <source>
        <dbReference type="ARBA" id="ARBA00022776"/>
    </source>
</evidence>
<organism evidence="23 24">
    <name type="scientific">Saitoella complicata (strain BCRC 22490 / CBS 7301 / JCM 7358 / NBRC 10748 / NRRL Y-17804)</name>
    <dbReference type="NCBI Taxonomy" id="698492"/>
    <lineage>
        <taxon>Eukaryota</taxon>
        <taxon>Fungi</taxon>
        <taxon>Dikarya</taxon>
        <taxon>Ascomycota</taxon>
        <taxon>Taphrinomycotina</taxon>
        <taxon>Taphrinomycotina incertae sedis</taxon>
        <taxon>Saitoella</taxon>
    </lineage>
</organism>
<dbReference type="Proteomes" id="UP000033140">
    <property type="component" value="Unassembled WGS sequence"/>
</dbReference>
<feature type="compositionally biased region" description="Basic and acidic residues" evidence="18">
    <location>
        <begin position="457"/>
        <end position="471"/>
    </location>
</feature>
<dbReference type="CDD" id="cd17657">
    <property type="entry name" value="CDC14_N"/>
    <property type="match status" value="1"/>
</dbReference>
<evidence type="ECO:0000256" key="19">
    <source>
        <dbReference type="SAM" id="Phobius"/>
    </source>
</evidence>
<keyword evidence="8" id="KW-0498">Mitosis</keyword>
<dbReference type="GO" id="GO:0005737">
    <property type="term" value="C:cytoplasm"/>
    <property type="evidence" value="ECO:0007669"/>
    <property type="project" value="UniProtKB-SubCell"/>
</dbReference>
<keyword evidence="6" id="KW-0597">Phosphoprotein</keyword>
<feature type="domain" description="Tyrosine specific protein phosphatases" evidence="21">
    <location>
        <begin position="263"/>
        <end position="328"/>
    </location>
</feature>
<dbReference type="GO" id="GO:0051321">
    <property type="term" value="P:meiotic cell cycle"/>
    <property type="evidence" value="ECO:0007669"/>
    <property type="project" value="UniProtKB-KW"/>
</dbReference>
<dbReference type="PROSITE" id="PS50054">
    <property type="entry name" value="TYR_PHOSPHATASE_DUAL"/>
    <property type="match status" value="1"/>
</dbReference>
<dbReference type="SUPFAM" id="SSF46689">
    <property type="entry name" value="Homeodomain-like"/>
    <property type="match status" value="1"/>
</dbReference>
<evidence type="ECO:0000313" key="23">
    <source>
        <dbReference type="EMBL" id="GAO47450.1"/>
    </source>
</evidence>
<dbReference type="CDD" id="cd14499">
    <property type="entry name" value="CDC14_C"/>
    <property type="match status" value="1"/>
</dbReference>
<dbReference type="CDD" id="cd00086">
    <property type="entry name" value="homeodomain"/>
    <property type="match status" value="1"/>
</dbReference>
<dbReference type="PROSITE" id="PS50071">
    <property type="entry name" value="HOMEOBOX_2"/>
    <property type="match status" value="1"/>
</dbReference>
<evidence type="ECO:0000256" key="15">
    <source>
        <dbReference type="ARBA" id="ARBA00023306"/>
    </source>
</evidence>
<feature type="DNA-binding region" description="Homeobox" evidence="16">
    <location>
        <begin position="600"/>
        <end position="659"/>
    </location>
</feature>
<dbReference type="PROSITE" id="PS00027">
    <property type="entry name" value="HOMEOBOX_1"/>
    <property type="match status" value="1"/>
</dbReference>
<dbReference type="Pfam" id="PF00046">
    <property type="entry name" value="Homeodomain"/>
    <property type="match status" value="1"/>
</dbReference>
<dbReference type="Pfam" id="PF00782">
    <property type="entry name" value="DSPc"/>
    <property type="match status" value="1"/>
</dbReference>
<feature type="domain" description="Tyrosine-protein phosphatase" evidence="20">
    <location>
        <begin position="188"/>
        <end position="342"/>
    </location>
</feature>
<dbReference type="SMART" id="SM00389">
    <property type="entry name" value="HOX"/>
    <property type="match status" value="1"/>
</dbReference>
<keyword evidence="11 16" id="KW-0238">DNA-binding</keyword>
<keyword evidence="24" id="KW-1185">Reference proteome</keyword>
<dbReference type="Gene3D" id="1.10.10.60">
    <property type="entry name" value="Homeodomain-like"/>
    <property type="match status" value="1"/>
</dbReference>
<dbReference type="FunFam" id="3.90.190.10:FF:000038">
    <property type="entry name" value="Tyrosine-protein phosphatase CDC14"/>
    <property type="match status" value="1"/>
</dbReference>
<dbReference type="InterPro" id="IPR050561">
    <property type="entry name" value="PTP"/>
</dbReference>
<reference evidence="23 24" key="2">
    <citation type="journal article" date="2014" name="J. Gen. Appl. Microbiol.">
        <title>The early diverging ascomycetous budding yeast Saitoella complicata has three histone deacetylases belonging to the Clr6, Hos2, and Rpd3 lineages.</title>
        <authorList>
            <person name="Nishida H."/>
            <person name="Matsumoto T."/>
            <person name="Kondo S."/>
            <person name="Hamamoto M."/>
            <person name="Yoshikawa H."/>
        </authorList>
    </citation>
    <scope>NUCLEOTIDE SEQUENCE [LARGE SCALE GENOMIC DNA]</scope>
    <source>
        <strain evidence="23 24">NRRL Y-17804</strain>
    </source>
</reference>
<comment type="subcellular location">
    <subcellularLocation>
        <location evidence="2">Cytoplasm</location>
    </subcellularLocation>
    <subcellularLocation>
        <location evidence="1 16 17">Nucleus</location>
    </subcellularLocation>
</comment>
<feature type="region of interest" description="Disordered" evidence="18">
    <location>
        <begin position="359"/>
        <end position="494"/>
    </location>
</feature>
<comment type="similarity">
    <text evidence="3">Belongs to the protein-tyrosine phosphatase family. Non-receptor class CDC14 subfamily.</text>
</comment>
<evidence type="ECO:0000256" key="5">
    <source>
        <dbReference type="ARBA" id="ARBA00022490"/>
    </source>
</evidence>
<feature type="transmembrane region" description="Helical" evidence="19">
    <location>
        <begin position="869"/>
        <end position="888"/>
    </location>
</feature>
<evidence type="ECO:0000256" key="4">
    <source>
        <dbReference type="ARBA" id="ARBA00013064"/>
    </source>
</evidence>
<keyword evidence="7" id="KW-0132">Cell division</keyword>
<dbReference type="GO" id="GO:0007096">
    <property type="term" value="P:regulation of exit from mitosis"/>
    <property type="evidence" value="ECO:0007669"/>
    <property type="project" value="UniProtKB-ARBA"/>
</dbReference>
<dbReference type="InterPro" id="IPR003595">
    <property type="entry name" value="Tyr_Pase_cat"/>
</dbReference>
<dbReference type="GO" id="GO:0000278">
    <property type="term" value="P:mitotic cell cycle"/>
    <property type="evidence" value="ECO:0007669"/>
    <property type="project" value="UniProtKB-ARBA"/>
</dbReference>
<dbReference type="InterPro" id="IPR020422">
    <property type="entry name" value="TYR_PHOSPHATASE_DUAL_dom"/>
</dbReference>
<dbReference type="PANTHER" id="PTHR23339">
    <property type="entry name" value="TYROSINE SPECIFIC PROTEIN PHOSPHATASE AND DUAL SPECIFICITY PROTEIN PHOSPHATASE"/>
    <property type="match status" value="1"/>
</dbReference>
<dbReference type="SUPFAM" id="SSF52799">
    <property type="entry name" value="(Phosphotyrosine protein) phosphatases II"/>
    <property type="match status" value="2"/>
</dbReference>
<evidence type="ECO:0000256" key="3">
    <source>
        <dbReference type="ARBA" id="ARBA00007315"/>
    </source>
</evidence>
<keyword evidence="19" id="KW-0812">Transmembrane</keyword>
<feature type="compositionally biased region" description="Polar residues" evidence="18">
    <location>
        <begin position="686"/>
        <end position="704"/>
    </location>
</feature>
<dbReference type="InterPro" id="IPR017970">
    <property type="entry name" value="Homeobox_CS"/>
</dbReference>
<keyword evidence="19" id="KW-0472">Membrane</keyword>
<evidence type="ECO:0000256" key="6">
    <source>
        <dbReference type="ARBA" id="ARBA00022553"/>
    </source>
</evidence>
<evidence type="ECO:0000256" key="11">
    <source>
        <dbReference type="ARBA" id="ARBA00023125"/>
    </source>
</evidence>
<evidence type="ECO:0000256" key="7">
    <source>
        <dbReference type="ARBA" id="ARBA00022618"/>
    </source>
</evidence>
<evidence type="ECO:0000259" key="21">
    <source>
        <dbReference type="PROSITE" id="PS50056"/>
    </source>
</evidence>
<dbReference type="EMBL" id="BACD03000009">
    <property type="protein sequence ID" value="GAO47450.1"/>
    <property type="molecule type" value="Genomic_DNA"/>
</dbReference>
<dbReference type="InterPro" id="IPR029021">
    <property type="entry name" value="Prot-tyrosine_phosphatase-like"/>
</dbReference>
<feature type="region of interest" description="Disordered" evidence="18">
    <location>
        <begin position="530"/>
        <end position="551"/>
    </location>
</feature>
<feature type="region of interest" description="Disordered" evidence="18">
    <location>
        <begin position="657"/>
        <end position="704"/>
    </location>
</feature>
<evidence type="ECO:0000256" key="2">
    <source>
        <dbReference type="ARBA" id="ARBA00004496"/>
    </source>
</evidence>
<feature type="compositionally biased region" description="Basic and acidic residues" evidence="18">
    <location>
        <begin position="775"/>
        <end position="784"/>
    </location>
</feature>
<keyword evidence="9" id="KW-0378">Hydrolase</keyword>
<evidence type="ECO:0000259" key="20">
    <source>
        <dbReference type="PROSITE" id="PS50054"/>
    </source>
</evidence>
<feature type="compositionally biased region" description="Polar residues" evidence="18">
    <location>
        <begin position="660"/>
        <end position="671"/>
    </location>
</feature>
<evidence type="ECO:0000256" key="9">
    <source>
        <dbReference type="ARBA" id="ARBA00022801"/>
    </source>
</evidence>
<evidence type="ECO:0000256" key="13">
    <source>
        <dbReference type="ARBA" id="ARBA00023242"/>
    </source>
</evidence>